<gene>
    <name evidence="7" type="ORF">ACTIVE_7430</name>
</gene>
<evidence type="ECO:0000256" key="3">
    <source>
        <dbReference type="ARBA" id="ARBA00022723"/>
    </source>
</evidence>
<evidence type="ECO:0000256" key="5">
    <source>
        <dbReference type="ARBA" id="ARBA00023004"/>
    </source>
</evidence>
<evidence type="ECO:0000256" key="6">
    <source>
        <dbReference type="ARBA" id="ARBA00023033"/>
    </source>
</evidence>
<dbReference type="AlphaFoldDB" id="A0A7D3VZ60"/>
<dbReference type="PANTHER" id="PTHR46696:SF4">
    <property type="entry name" value="BIOTIN BIOSYNTHESIS CYTOCHROME P450"/>
    <property type="match status" value="1"/>
</dbReference>
<accession>A0A7D3VZ60</accession>
<dbReference type="RefSeq" id="WP_173099327.1">
    <property type="nucleotide sequence ID" value="NZ_CP053892.1"/>
</dbReference>
<dbReference type="PANTHER" id="PTHR46696">
    <property type="entry name" value="P450, PUTATIVE (EUROFUNG)-RELATED"/>
    <property type="match status" value="1"/>
</dbReference>
<dbReference type="CDD" id="cd11033">
    <property type="entry name" value="CYP142-like"/>
    <property type="match status" value="1"/>
</dbReference>
<dbReference type="Proteomes" id="UP000501240">
    <property type="component" value="Chromosome"/>
</dbReference>
<dbReference type="PRINTS" id="PR00359">
    <property type="entry name" value="BP450"/>
</dbReference>
<comment type="similarity">
    <text evidence="1">Belongs to the cytochrome P450 family.</text>
</comment>
<keyword evidence="4" id="KW-0560">Oxidoreductase</keyword>
<keyword evidence="2" id="KW-0349">Heme</keyword>
<protein>
    <submittedName>
        <fullName evidence="7">Cytochrome P450</fullName>
    </submittedName>
</protein>
<dbReference type="GO" id="GO:0036199">
    <property type="term" value="F:cholest-4-en-3-one 26-monooxygenase activity"/>
    <property type="evidence" value="ECO:0007669"/>
    <property type="project" value="TreeGrafter"/>
</dbReference>
<reference evidence="7 8" key="1">
    <citation type="submission" date="2020-05" db="EMBL/GenBank/DDBJ databases">
        <title>Actinomadura verrucosospora NRRL-B18236 (PFL_A860) Genome sequencing and assembly.</title>
        <authorList>
            <person name="Samborskyy M."/>
        </authorList>
    </citation>
    <scope>NUCLEOTIDE SEQUENCE [LARGE SCALE GENOMIC DNA]</scope>
    <source>
        <strain evidence="7 8">NRRL:B18236</strain>
    </source>
</reference>
<evidence type="ECO:0000256" key="4">
    <source>
        <dbReference type="ARBA" id="ARBA00023002"/>
    </source>
</evidence>
<dbReference type="InterPro" id="IPR036396">
    <property type="entry name" value="Cyt_P450_sf"/>
</dbReference>
<dbReference type="Gene3D" id="1.10.630.10">
    <property type="entry name" value="Cytochrome P450"/>
    <property type="match status" value="1"/>
</dbReference>
<dbReference type="InterPro" id="IPR001128">
    <property type="entry name" value="Cyt_P450"/>
</dbReference>
<keyword evidence="6" id="KW-0503">Monooxygenase</keyword>
<dbReference type="FunFam" id="1.10.630.10:FF:000018">
    <property type="entry name" value="Cytochrome P450 monooxygenase"/>
    <property type="match status" value="1"/>
</dbReference>
<name>A0A7D3VZ60_ACTVE</name>
<dbReference type="EMBL" id="CP053892">
    <property type="protein sequence ID" value="QKG25778.1"/>
    <property type="molecule type" value="Genomic_DNA"/>
</dbReference>
<dbReference type="GO" id="GO:0006707">
    <property type="term" value="P:cholesterol catabolic process"/>
    <property type="evidence" value="ECO:0007669"/>
    <property type="project" value="TreeGrafter"/>
</dbReference>
<evidence type="ECO:0000313" key="8">
    <source>
        <dbReference type="Proteomes" id="UP000501240"/>
    </source>
</evidence>
<dbReference type="GO" id="GO:0008395">
    <property type="term" value="F:steroid hydroxylase activity"/>
    <property type="evidence" value="ECO:0007669"/>
    <property type="project" value="TreeGrafter"/>
</dbReference>
<keyword evidence="5" id="KW-0408">Iron</keyword>
<dbReference type="SUPFAM" id="SSF48264">
    <property type="entry name" value="Cytochrome P450"/>
    <property type="match status" value="1"/>
</dbReference>
<proteinExistence type="inferred from homology"/>
<dbReference type="GO" id="GO:0005506">
    <property type="term" value="F:iron ion binding"/>
    <property type="evidence" value="ECO:0007669"/>
    <property type="project" value="InterPro"/>
</dbReference>
<dbReference type="GO" id="GO:0020037">
    <property type="term" value="F:heme binding"/>
    <property type="evidence" value="ECO:0007669"/>
    <property type="project" value="InterPro"/>
</dbReference>
<sequence>MTTTPEIDLVALDAYERGGAPHEQLAWLREHDPVHRHHGDPDRGYPPFWAVTRHADVVHVSRHPEIFSSYERLALFDEPEEEHLALQRLMMLNQDPPEHTRKRGIVNRGFTPRAIGALADHIREICRGLVAETVARGEEADFVRDLAAPLPLYVICELLGAPPEDREKIFTWSNTLIGGDDPEFQRTPEEGQEAATQLYAYANVLAADRRENPRDDIVTRLLQPDADGQVLDGDEFELFVMLLSVAGNETTRNAATGGMLALLEHPEQWARLRADRSLVRTASDEIVRWVTPVNLFRRTAVRDTELGGRKISAGDKVVVFYSSANRDEAVFADPYAFDVGRDPNPHIGFGGGGPHFCLGSHLARLELSVLFETLLDTVPNIELGGNVRRLRSSFINGIKEMPVRVRPASRD</sequence>
<evidence type="ECO:0000256" key="1">
    <source>
        <dbReference type="ARBA" id="ARBA00010617"/>
    </source>
</evidence>
<evidence type="ECO:0000256" key="2">
    <source>
        <dbReference type="ARBA" id="ARBA00022617"/>
    </source>
</evidence>
<organism evidence="7 8">
    <name type="scientific">Actinomadura verrucosospora</name>
    <dbReference type="NCBI Taxonomy" id="46165"/>
    <lineage>
        <taxon>Bacteria</taxon>
        <taxon>Bacillati</taxon>
        <taxon>Actinomycetota</taxon>
        <taxon>Actinomycetes</taxon>
        <taxon>Streptosporangiales</taxon>
        <taxon>Thermomonosporaceae</taxon>
        <taxon>Actinomadura</taxon>
    </lineage>
</organism>
<dbReference type="Pfam" id="PF00067">
    <property type="entry name" value="p450"/>
    <property type="match status" value="1"/>
</dbReference>
<dbReference type="InterPro" id="IPR002397">
    <property type="entry name" value="Cyt_P450_B"/>
</dbReference>
<keyword evidence="3" id="KW-0479">Metal-binding</keyword>
<evidence type="ECO:0000313" key="7">
    <source>
        <dbReference type="EMBL" id="QKG25778.1"/>
    </source>
</evidence>
<keyword evidence="8" id="KW-1185">Reference proteome</keyword>